<evidence type="ECO:0000256" key="1">
    <source>
        <dbReference type="SAM" id="Phobius"/>
    </source>
</evidence>
<feature type="domain" description="EfeO-type cupredoxin-like" evidence="2">
    <location>
        <begin position="68"/>
        <end position="134"/>
    </location>
</feature>
<reference evidence="4" key="1">
    <citation type="submission" date="2012-01" db="EMBL/GenBank/DDBJ databases">
        <title>Complete sequence of chromosome of Thermobacillus composti KWC4.</title>
        <authorList>
            <person name="Lucas S."/>
            <person name="Han J."/>
            <person name="Lapidus A."/>
            <person name="Cheng J.-F."/>
            <person name="Goodwin L."/>
            <person name="Pitluck S."/>
            <person name="Peters L."/>
            <person name="Ovchinnikova G."/>
            <person name="Teshima H."/>
            <person name="Detter J.C."/>
            <person name="Han C."/>
            <person name="Tapia R."/>
            <person name="Land M."/>
            <person name="Hauser L."/>
            <person name="Kyrpides N."/>
            <person name="Ivanova N."/>
            <person name="Pagani I."/>
            <person name="Anderson I."/>
            <person name="Woyke T."/>
        </authorList>
    </citation>
    <scope>NUCLEOTIDE SEQUENCE [LARGE SCALE GENOMIC DNA]</scope>
    <source>
        <strain evidence="4">DSM 18247 / JCM 13945 / KWC4</strain>
    </source>
</reference>
<dbReference type="HOGENOM" id="CLU_145225_0_0_9"/>
<dbReference type="Pfam" id="PF13473">
    <property type="entry name" value="Cupredoxin_1"/>
    <property type="match status" value="1"/>
</dbReference>
<keyword evidence="1" id="KW-0812">Transmembrane</keyword>
<dbReference type="RefSeq" id="WP_015253913.1">
    <property type="nucleotide sequence ID" value="NC_019897.1"/>
</dbReference>
<proteinExistence type="predicted"/>
<evidence type="ECO:0000259" key="2">
    <source>
        <dbReference type="Pfam" id="PF13473"/>
    </source>
</evidence>
<dbReference type="EMBL" id="CP003255">
    <property type="protein sequence ID" value="AGA57155.1"/>
    <property type="molecule type" value="Genomic_DNA"/>
</dbReference>
<dbReference type="SUPFAM" id="SSF49503">
    <property type="entry name" value="Cupredoxins"/>
    <property type="match status" value="1"/>
</dbReference>
<dbReference type="AlphaFoldDB" id="L0EDB7"/>
<dbReference type="Gene3D" id="2.60.40.420">
    <property type="entry name" value="Cupredoxins - blue copper proteins"/>
    <property type="match status" value="1"/>
</dbReference>
<sequence>MSKVYFIHKRKFYLALALTAAVILALAYLRWEQAILASGKPEEVSVYHLVTGEFSSTGPNGQKIEVYRWDPGHIVVSRGQPVELQITGVNGGSHPFVIEGLGVRGIVRKGETTVVRFTPEHAGTYPIVCLTHRDLEQNGPMVGYIRVQ</sequence>
<keyword evidence="4" id="KW-1185">Reference proteome</keyword>
<dbReference type="STRING" id="717605.Theco_0969"/>
<organism evidence="3 4">
    <name type="scientific">Thermobacillus composti (strain DSM 18247 / JCM 13945 / KWC4)</name>
    <dbReference type="NCBI Taxonomy" id="717605"/>
    <lineage>
        <taxon>Bacteria</taxon>
        <taxon>Bacillati</taxon>
        <taxon>Bacillota</taxon>
        <taxon>Bacilli</taxon>
        <taxon>Bacillales</taxon>
        <taxon>Paenibacillaceae</taxon>
        <taxon>Thermobacillus</taxon>
    </lineage>
</organism>
<dbReference type="InterPro" id="IPR028096">
    <property type="entry name" value="EfeO_Cupredoxin"/>
</dbReference>
<evidence type="ECO:0000313" key="3">
    <source>
        <dbReference type="EMBL" id="AGA57155.1"/>
    </source>
</evidence>
<keyword evidence="1" id="KW-0472">Membrane</keyword>
<name>L0EDB7_THECK</name>
<dbReference type="InterPro" id="IPR008972">
    <property type="entry name" value="Cupredoxin"/>
</dbReference>
<feature type="transmembrane region" description="Helical" evidence="1">
    <location>
        <begin position="12"/>
        <end position="31"/>
    </location>
</feature>
<gene>
    <name evidence="3" type="ordered locus">Theco_0969</name>
</gene>
<keyword evidence="1" id="KW-1133">Transmembrane helix</keyword>
<dbReference type="Proteomes" id="UP000010795">
    <property type="component" value="Chromosome"/>
</dbReference>
<accession>L0EDB7</accession>
<protein>
    <recommendedName>
        <fullName evidence="2">EfeO-type cupredoxin-like domain-containing protein</fullName>
    </recommendedName>
</protein>
<dbReference type="eggNOG" id="COG4633">
    <property type="taxonomic scope" value="Bacteria"/>
</dbReference>
<dbReference type="KEGG" id="tco:Theco_0969"/>
<dbReference type="OrthoDB" id="9773354at2"/>
<evidence type="ECO:0000313" key="4">
    <source>
        <dbReference type="Proteomes" id="UP000010795"/>
    </source>
</evidence>